<evidence type="ECO:0000313" key="2">
    <source>
        <dbReference type="Proteomes" id="UP000700732"/>
    </source>
</evidence>
<dbReference type="SUPFAM" id="SSF50475">
    <property type="entry name" value="FMN-binding split barrel"/>
    <property type="match status" value="1"/>
</dbReference>
<comment type="caution">
    <text evidence="1">The sequence shown here is derived from an EMBL/GenBank/DDBJ whole genome shotgun (WGS) entry which is preliminary data.</text>
</comment>
<sequence length="144" mass="15882">MLRDLSPEVTDHLLSTQFFGRLGCAADGQVLVLPVTYLYDGQAIYGQTREGAKTRLLRQNPAVCFEVDELCSPSYWRSVVVQGVYEELQGDERLYAEQQLGPGRVAPRSATTDTYGAAIPPAPAVVYRIRILSKTGRSESKDEA</sequence>
<dbReference type="RefSeq" id="WP_186741922.1">
    <property type="nucleotide sequence ID" value="NZ_VFIA01000067.1"/>
</dbReference>
<protein>
    <recommendedName>
        <fullName evidence="3">Pyridoxamine 5'-phosphate oxidase</fullName>
    </recommendedName>
</protein>
<evidence type="ECO:0000313" key="1">
    <source>
        <dbReference type="EMBL" id="MBC3794931.1"/>
    </source>
</evidence>
<name>A0ABR6WEG1_9BACT</name>
<dbReference type="EMBL" id="VFIA01000067">
    <property type="protein sequence ID" value="MBC3794931.1"/>
    <property type="molecule type" value="Genomic_DNA"/>
</dbReference>
<dbReference type="Gene3D" id="2.30.110.10">
    <property type="entry name" value="Electron Transport, Fmn-binding Protein, Chain A"/>
    <property type="match status" value="1"/>
</dbReference>
<proteinExistence type="predicted"/>
<keyword evidence="2" id="KW-1185">Reference proteome</keyword>
<evidence type="ECO:0008006" key="3">
    <source>
        <dbReference type="Google" id="ProtNLM"/>
    </source>
</evidence>
<accession>A0ABR6WEG1</accession>
<organism evidence="1 2">
    <name type="scientific">Spirosoma utsteinense</name>
    <dbReference type="NCBI Taxonomy" id="2585773"/>
    <lineage>
        <taxon>Bacteria</taxon>
        <taxon>Pseudomonadati</taxon>
        <taxon>Bacteroidota</taxon>
        <taxon>Cytophagia</taxon>
        <taxon>Cytophagales</taxon>
        <taxon>Cytophagaceae</taxon>
        <taxon>Spirosoma</taxon>
    </lineage>
</organism>
<dbReference type="InterPro" id="IPR012349">
    <property type="entry name" value="Split_barrel_FMN-bd"/>
</dbReference>
<dbReference type="Pfam" id="PF12900">
    <property type="entry name" value="Pyridox_ox_2"/>
    <property type="match status" value="1"/>
</dbReference>
<dbReference type="Proteomes" id="UP000700732">
    <property type="component" value="Unassembled WGS sequence"/>
</dbReference>
<dbReference type="InterPro" id="IPR024747">
    <property type="entry name" value="Pyridox_Oxase-rel"/>
</dbReference>
<reference evidence="1 2" key="1">
    <citation type="submission" date="2019-06" db="EMBL/GenBank/DDBJ databases">
        <title>Spirosoma utsteinense sp. nov. isolated from Antarctic ice-free soils.</title>
        <authorList>
            <person name="Tahon G."/>
        </authorList>
    </citation>
    <scope>NUCLEOTIDE SEQUENCE [LARGE SCALE GENOMIC DNA]</scope>
    <source>
        <strain evidence="1 2">LMG 31447</strain>
    </source>
</reference>
<gene>
    <name evidence="1" type="ORF">FH603_5463</name>
</gene>